<proteinExistence type="inferred from homology"/>
<evidence type="ECO:0000313" key="7">
    <source>
        <dbReference type="Proteomes" id="UP000679848"/>
    </source>
</evidence>
<dbReference type="RefSeq" id="WP_213542383.1">
    <property type="nucleotide sequence ID" value="NZ_AP023420.1"/>
</dbReference>
<keyword evidence="2" id="KW-0805">Transcription regulation</keyword>
<dbReference type="Gene3D" id="3.40.190.290">
    <property type="match status" value="1"/>
</dbReference>
<dbReference type="GO" id="GO:0005829">
    <property type="term" value="C:cytosol"/>
    <property type="evidence" value="ECO:0007669"/>
    <property type="project" value="TreeGrafter"/>
</dbReference>
<dbReference type="PRINTS" id="PR00039">
    <property type="entry name" value="HTHLYSR"/>
</dbReference>
<feature type="domain" description="HTH lysR-type" evidence="5">
    <location>
        <begin position="1"/>
        <end position="58"/>
    </location>
</feature>
<dbReference type="Pfam" id="PF03466">
    <property type="entry name" value="LysR_substrate"/>
    <property type="match status" value="1"/>
</dbReference>
<sequence length="318" mass="36216">MELLQLRYFCTVAHYQSVTRAAAELMISQPALSKTIRNLEREVGVPLFERRGKYIHLNRMGELFYSQVRHALNTLDDGVSKLSDMSDAPSGEVHLLVQGASNFLSDLYLAFHAQYPYVHLRLSNHTQSDQLQLSDYDLTIYTTESYIPSRNSVPLLRERMVLAVPAEHPLAGRSCVHLAEAAPYPFVITNIYTYLNELCRVAGFTPNIRTQCDNTFTFSHLMRQNIGISIVPEITIGSGVVDGLSLVPFREPFSERTVALSWNTHRYLSNAARLFREMALQYFSDAQKDPRALPLQNLDSDGKIRKNARKEQLLWSDF</sequence>
<evidence type="ECO:0000259" key="5">
    <source>
        <dbReference type="PROSITE" id="PS50931"/>
    </source>
</evidence>
<dbReference type="InterPro" id="IPR005119">
    <property type="entry name" value="LysR_subst-bd"/>
</dbReference>
<keyword evidence="7" id="KW-1185">Reference proteome</keyword>
<dbReference type="InterPro" id="IPR036390">
    <property type="entry name" value="WH_DNA-bd_sf"/>
</dbReference>
<organism evidence="6 7">
    <name type="scientific">Pusillibacter faecalis</name>
    <dbReference type="NCBI Taxonomy" id="2714358"/>
    <lineage>
        <taxon>Bacteria</taxon>
        <taxon>Bacillati</taxon>
        <taxon>Bacillota</taxon>
        <taxon>Clostridia</taxon>
        <taxon>Eubacteriales</taxon>
        <taxon>Oscillospiraceae</taxon>
        <taxon>Pusillibacter</taxon>
    </lineage>
</organism>
<dbReference type="Proteomes" id="UP000679848">
    <property type="component" value="Chromosome"/>
</dbReference>
<evidence type="ECO:0000313" key="6">
    <source>
        <dbReference type="EMBL" id="BCK82770.1"/>
    </source>
</evidence>
<dbReference type="PROSITE" id="PS50931">
    <property type="entry name" value="HTH_LYSR"/>
    <property type="match status" value="1"/>
</dbReference>
<keyword evidence="3" id="KW-0238">DNA-binding</keyword>
<dbReference type="GO" id="GO:0003677">
    <property type="term" value="F:DNA binding"/>
    <property type="evidence" value="ECO:0007669"/>
    <property type="project" value="UniProtKB-KW"/>
</dbReference>
<dbReference type="FunFam" id="1.10.10.10:FF:000001">
    <property type="entry name" value="LysR family transcriptional regulator"/>
    <property type="match status" value="1"/>
</dbReference>
<dbReference type="PANTHER" id="PTHR30419">
    <property type="entry name" value="HTH-TYPE TRANSCRIPTIONAL REGULATOR YBHD"/>
    <property type="match status" value="1"/>
</dbReference>
<evidence type="ECO:0000256" key="2">
    <source>
        <dbReference type="ARBA" id="ARBA00023015"/>
    </source>
</evidence>
<evidence type="ECO:0000256" key="4">
    <source>
        <dbReference type="ARBA" id="ARBA00023163"/>
    </source>
</evidence>
<dbReference type="InterPro" id="IPR050950">
    <property type="entry name" value="HTH-type_LysR_regulators"/>
</dbReference>
<dbReference type="InterPro" id="IPR000847">
    <property type="entry name" value="LysR_HTH_N"/>
</dbReference>
<gene>
    <name evidence="6" type="ORF">MM59RIKEN_00890</name>
</gene>
<dbReference type="KEGG" id="pfaa:MM59RIKEN_00890"/>
<keyword evidence="4" id="KW-0804">Transcription</keyword>
<dbReference type="SUPFAM" id="SSF46785">
    <property type="entry name" value="Winged helix' DNA-binding domain"/>
    <property type="match status" value="1"/>
</dbReference>
<protein>
    <submittedName>
        <fullName evidence="6">LysR family transcriptional regulator</fullName>
    </submittedName>
</protein>
<dbReference type="PANTHER" id="PTHR30419:SF28">
    <property type="entry name" value="HTH-TYPE TRANSCRIPTIONAL REGULATOR BSDA"/>
    <property type="match status" value="1"/>
</dbReference>
<dbReference type="EMBL" id="AP023420">
    <property type="protein sequence ID" value="BCK82770.1"/>
    <property type="molecule type" value="Genomic_DNA"/>
</dbReference>
<evidence type="ECO:0000256" key="3">
    <source>
        <dbReference type="ARBA" id="ARBA00023125"/>
    </source>
</evidence>
<dbReference type="Pfam" id="PF00126">
    <property type="entry name" value="HTH_1"/>
    <property type="match status" value="1"/>
</dbReference>
<dbReference type="InterPro" id="IPR036388">
    <property type="entry name" value="WH-like_DNA-bd_sf"/>
</dbReference>
<comment type="similarity">
    <text evidence="1">Belongs to the LysR transcriptional regulatory family.</text>
</comment>
<dbReference type="Gene3D" id="1.10.10.10">
    <property type="entry name" value="Winged helix-like DNA-binding domain superfamily/Winged helix DNA-binding domain"/>
    <property type="match status" value="1"/>
</dbReference>
<name>A0A810Q3Z9_9FIRM</name>
<dbReference type="SUPFAM" id="SSF53850">
    <property type="entry name" value="Periplasmic binding protein-like II"/>
    <property type="match status" value="1"/>
</dbReference>
<accession>A0A810Q3Z9</accession>
<dbReference type="AlphaFoldDB" id="A0A810Q3Z9"/>
<reference evidence="6" key="1">
    <citation type="submission" date="2020-09" db="EMBL/GenBank/DDBJ databases">
        <title>New species isolated from human feces.</title>
        <authorList>
            <person name="Kitahara M."/>
            <person name="Shigeno Y."/>
            <person name="Shime M."/>
            <person name="Matsumoto Y."/>
            <person name="Nakamura S."/>
            <person name="Motooka D."/>
            <person name="Fukuoka S."/>
            <person name="Nishikawa H."/>
            <person name="Benno Y."/>
        </authorList>
    </citation>
    <scope>NUCLEOTIDE SEQUENCE</scope>
    <source>
        <strain evidence="6">MM59</strain>
    </source>
</reference>
<dbReference type="GO" id="GO:0003700">
    <property type="term" value="F:DNA-binding transcription factor activity"/>
    <property type="evidence" value="ECO:0007669"/>
    <property type="project" value="InterPro"/>
</dbReference>
<evidence type="ECO:0000256" key="1">
    <source>
        <dbReference type="ARBA" id="ARBA00009437"/>
    </source>
</evidence>